<feature type="region of interest" description="Disordered" evidence="1">
    <location>
        <begin position="178"/>
        <end position="262"/>
    </location>
</feature>
<dbReference type="RefSeq" id="XP_003324533.2">
    <property type="nucleotide sequence ID" value="XM_003324485.2"/>
</dbReference>
<proteinExistence type="predicted"/>
<protein>
    <submittedName>
        <fullName evidence="2">Uncharacterized protein</fullName>
    </submittedName>
</protein>
<dbReference type="GeneID" id="10534293"/>
<name>E3K748_PUCGT</name>
<feature type="region of interest" description="Disordered" evidence="1">
    <location>
        <begin position="1"/>
        <end position="57"/>
    </location>
</feature>
<dbReference type="KEGG" id="pgr:PGTG_05339"/>
<feature type="compositionally biased region" description="Polar residues" evidence="1">
    <location>
        <begin position="1"/>
        <end position="33"/>
    </location>
</feature>
<accession>E3K748</accession>
<dbReference type="AlphaFoldDB" id="E3K748"/>
<evidence type="ECO:0000313" key="2">
    <source>
        <dbReference type="EMBL" id="EFP80114.2"/>
    </source>
</evidence>
<keyword evidence="3" id="KW-1185">Reference proteome</keyword>
<dbReference type="VEuPathDB" id="FungiDB:PGTG_05339"/>
<feature type="compositionally biased region" description="Low complexity" evidence="1">
    <location>
        <begin position="244"/>
        <end position="255"/>
    </location>
</feature>
<feature type="compositionally biased region" description="Basic and acidic residues" evidence="1">
    <location>
        <begin position="40"/>
        <end position="52"/>
    </location>
</feature>
<dbReference type="EMBL" id="DS178274">
    <property type="protein sequence ID" value="EFP80114.2"/>
    <property type="molecule type" value="Genomic_DNA"/>
</dbReference>
<feature type="compositionally biased region" description="Low complexity" evidence="1">
    <location>
        <begin position="195"/>
        <end position="208"/>
    </location>
</feature>
<dbReference type="HOGENOM" id="CLU_1062221_0_0_1"/>
<gene>
    <name evidence="2" type="ORF">PGTG_05339</name>
</gene>
<dbReference type="Proteomes" id="UP000008783">
    <property type="component" value="Unassembled WGS sequence"/>
</dbReference>
<dbReference type="STRING" id="418459.E3K748"/>
<evidence type="ECO:0000256" key="1">
    <source>
        <dbReference type="SAM" id="MobiDB-lite"/>
    </source>
</evidence>
<organism evidence="2 3">
    <name type="scientific">Puccinia graminis f. sp. tritici (strain CRL 75-36-700-3 / race SCCL)</name>
    <name type="common">Black stem rust fungus</name>
    <dbReference type="NCBI Taxonomy" id="418459"/>
    <lineage>
        <taxon>Eukaryota</taxon>
        <taxon>Fungi</taxon>
        <taxon>Dikarya</taxon>
        <taxon>Basidiomycota</taxon>
        <taxon>Pucciniomycotina</taxon>
        <taxon>Pucciniomycetes</taxon>
        <taxon>Pucciniales</taxon>
        <taxon>Pucciniaceae</taxon>
        <taxon>Puccinia</taxon>
    </lineage>
</organism>
<sequence length="262" mass="27451">MYISSGNESATTPLRPSRLDSNVQQASGESSSRYDPFADPYHREEGGHHTREGTGYSTVVLVDSPQASNAPAADPFNNEAETAAHWGHSGAGLSNLGLVSPPGNRLLSPKQLERGGTWWDRLRYGSDKHGVLPSHAIQITYTTLSNRSTSNHAMSSPEVAAPAVIEPTVAPAAELTTSAPADVVAETPAATVDQPTTEAAETDAAAPASYPDTEQQTVRTPSEHGTEPTAEAPGGPSQTDQTARRSLLLLPLSPAGEGRRLA</sequence>
<reference key="1">
    <citation type="submission" date="2007-01" db="EMBL/GenBank/DDBJ databases">
        <title>The Genome Sequence of Puccinia graminis f. sp. tritici Strain CRL 75-36-700-3.</title>
        <authorList>
            <consortium name="The Broad Institute Genome Sequencing Platform"/>
            <person name="Birren B."/>
            <person name="Lander E."/>
            <person name="Galagan J."/>
            <person name="Nusbaum C."/>
            <person name="Devon K."/>
            <person name="Cuomo C."/>
            <person name="Jaffe D."/>
            <person name="Butler J."/>
            <person name="Alvarez P."/>
            <person name="Gnerre S."/>
            <person name="Grabherr M."/>
            <person name="Mauceli E."/>
            <person name="Brockman W."/>
            <person name="Young S."/>
            <person name="LaButti K."/>
            <person name="Sykes S."/>
            <person name="DeCaprio D."/>
            <person name="Crawford M."/>
            <person name="Koehrsen M."/>
            <person name="Engels R."/>
            <person name="Montgomery P."/>
            <person name="Pearson M."/>
            <person name="Howarth C."/>
            <person name="Larson L."/>
            <person name="White J."/>
            <person name="Zeng Q."/>
            <person name="Kodira C."/>
            <person name="Yandava C."/>
            <person name="Alvarado L."/>
            <person name="O'Leary S."/>
            <person name="Szabo L."/>
            <person name="Dean R."/>
            <person name="Schein J."/>
        </authorList>
    </citation>
    <scope>NUCLEOTIDE SEQUENCE</scope>
    <source>
        <strain>CRL 75-36-700-3</strain>
    </source>
</reference>
<reference evidence="3" key="2">
    <citation type="journal article" date="2011" name="Proc. Natl. Acad. Sci. U.S.A.">
        <title>Obligate biotrophy features unraveled by the genomic analysis of rust fungi.</title>
        <authorList>
            <person name="Duplessis S."/>
            <person name="Cuomo C.A."/>
            <person name="Lin Y.-C."/>
            <person name="Aerts A."/>
            <person name="Tisserant E."/>
            <person name="Veneault-Fourrey C."/>
            <person name="Joly D.L."/>
            <person name="Hacquard S."/>
            <person name="Amselem J."/>
            <person name="Cantarel B.L."/>
            <person name="Chiu R."/>
            <person name="Coutinho P.M."/>
            <person name="Feau N."/>
            <person name="Field M."/>
            <person name="Frey P."/>
            <person name="Gelhaye E."/>
            <person name="Goldberg J."/>
            <person name="Grabherr M.G."/>
            <person name="Kodira C.D."/>
            <person name="Kohler A."/>
            <person name="Kuees U."/>
            <person name="Lindquist E.A."/>
            <person name="Lucas S.M."/>
            <person name="Mago R."/>
            <person name="Mauceli E."/>
            <person name="Morin E."/>
            <person name="Murat C."/>
            <person name="Pangilinan J.L."/>
            <person name="Park R."/>
            <person name="Pearson M."/>
            <person name="Quesneville H."/>
            <person name="Rouhier N."/>
            <person name="Sakthikumar S."/>
            <person name="Salamov A.A."/>
            <person name="Schmutz J."/>
            <person name="Selles B."/>
            <person name="Shapiro H."/>
            <person name="Tanguay P."/>
            <person name="Tuskan G.A."/>
            <person name="Henrissat B."/>
            <person name="Van de Peer Y."/>
            <person name="Rouze P."/>
            <person name="Ellis J.G."/>
            <person name="Dodds P.N."/>
            <person name="Schein J.E."/>
            <person name="Zhong S."/>
            <person name="Hamelin R.C."/>
            <person name="Grigoriev I.V."/>
            <person name="Szabo L.J."/>
            <person name="Martin F."/>
        </authorList>
    </citation>
    <scope>NUCLEOTIDE SEQUENCE [LARGE SCALE GENOMIC DNA]</scope>
    <source>
        <strain evidence="3">CRL 75-36-700-3 / race SCCL</strain>
    </source>
</reference>
<evidence type="ECO:0000313" key="3">
    <source>
        <dbReference type="Proteomes" id="UP000008783"/>
    </source>
</evidence>
<dbReference type="InParanoid" id="E3K748"/>